<evidence type="ECO:0000313" key="1">
    <source>
        <dbReference type="EMBL" id="KAA6303619.1"/>
    </source>
</evidence>
<proteinExistence type="predicted"/>
<reference evidence="1 2" key="1">
    <citation type="submission" date="2019-03" db="EMBL/GenBank/DDBJ databases">
        <title>Single cell metagenomics reveals metabolic interactions within the superorganism composed of flagellate Streblomastix strix and complex community of Bacteroidetes bacteria on its surface.</title>
        <authorList>
            <person name="Treitli S.C."/>
            <person name="Kolisko M."/>
            <person name="Husnik F."/>
            <person name="Keeling P."/>
            <person name="Hampl V."/>
        </authorList>
    </citation>
    <scope>NUCLEOTIDE SEQUENCE [LARGE SCALE GENOMIC DNA]</scope>
    <source>
        <strain evidence="1">St1</strain>
    </source>
</reference>
<protein>
    <submittedName>
        <fullName evidence="1">Uncharacterized protein</fullName>
    </submittedName>
</protein>
<name>A0A5M8P524_9BACT</name>
<dbReference type="AlphaFoldDB" id="A0A5M8P524"/>
<comment type="caution">
    <text evidence="1">The sequence shown here is derived from an EMBL/GenBank/DDBJ whole genome shotgun (WGS) entry which is preliminary data.</text>
</comment>
<dbReference type="Proteomes" id="UP000324575">
    <property type="component" value="Unassembled WGS sequence"/>
</dbReference>
<sequence>MKRKQFLLLIIVGLLIIGSKKLYAQGIYPERNERSGGFSERNLRIGVDGGDTDGILNPGLGGSLFMPVMINGSMRNVGTMVFDTIDVHIKEGGFLKNISGNSIVAKMVINKGGMILYTNKDADGMFLNENDGNLTLNTDPSSIRVRKTFVDTTQYAFSPPFSVRVGDISYPDIEKTISQNPIIPDGAGAYDSVYIKTYNSQKRADAWYGYGDPWKFVGSYDDIMQANEGYVIYTRREGTAVIDFPANNIDSVQKAFRCADKTVAVKDYRRKFNDYWTDELSNNRGWNYIGGYMASPFNVGMSDKNLSFSDSQVNWTSAIYCQNSGDISKVWENIALFDTDKVLSPYMAFFVQISINDGEGGVGSPSANLEFKKEGLSLFEAGTGTLRADNTASERFIRLNLSDQGKNTVDKSYILMKDQYSDGYQVGEDAIKMFNPNTLQLWSKLGEEDLFVNALSEEGEKEIPLGISVPSAGDYTFSLNDLSDLAHSATLLDKYNEQTIDVLNEDYSFHAQGPADITDRFVLFLKDAPISVDPVDLSSIIAYAEHSILTVKNINEGDFVQVADIMGRIVHSGVTSQTGVYTTPIAEKGVYIVTVKGKQNAVIKVLNK</sequence>
<gene>
    <name evidence="1" type="ORF">EZS26_000170</name>
</gene>
<evidence type="ECO:0000313" key="2">
    <source>
        <dbReference type="Proteomes" id="UP000324575"/>
    </source>
</evidence>
<accession>A0A5M8P524</accession>
<organism evidence="1 2">
    <name type="scientific">Candidatus Ordinivivax streblomastigis</name>
    <dbReference type="NCBI Taxonomy" id="2540710"/>
    <lineage>
        <taxon>Bacteria</taxon>
        <taxon>Pseudomonadati</taxon>
        <taxon>Bacteroidota</taxon>
        <taxon>Bacteroidia</taxon>
        <taxon>Bacteroidales</taxon>
        <taxon>Candidatus Ordinivivax</taxon>
    </lineage>
</organism>
<dbReference type="EMBL" id="SNRX01000001">
    <property type="protein sequence ID" value="KAA6303619.1"/>
    <property type="molecule type" value="Genomic_DNA"/>
</dbReference>